<dbReference type="Pfam" id="PF00089">
    <property type="entry name" value="Trypsin"/>
    <property type="match status" value="1"/>
</dbReference>
<name>A0ABD2PGL5_9CUCU</name>
<dbReference type="PROSITE" id="PS00135">
    <property type="entry name" value="TRYPSIN_SER"/>
    <property type="match status" value="1"/>
</dbReference>
<organism evidence="10 11">
    <name type="scientific">Cryptolaemus montrouzieri</name>
    <dbReference type="NCBI Taxonomy" id="559131"/>
    <lineage>
        <taxon>Eukaryota</taxon>
        <taxon>Metazoa</taxon>
        <taxon>Ecdysozoa</taxon>
        <taxon>Arthropoda</taxon>
        <taxon>Hexapoda</taxon>
        <taxon>Insecta</taxon>
        <taxon>Pterygota</taxon>
        <taxon>Neoptera</taxon>
        <taxon>Endopterygota</taxon>
        <taxon>Coleoptera</taxon>
        <taxon>Polyphaga</taxon>
        <taxon>Cucujiformia</taxon>
        <taxon>Coccinelloidea</taxon>
        <taxon>Coccinellidae</taxon>
        <taxon>Scymninae</taxon>
        <taxon>Scymnini</taxon>
        <taxon>Cryptolaemus</taxon>
    </lineage>
</organism>
<protein>
    <recommendedName>
        <fullName evidence="9">Peptidase S1 domain-containing protein</fullName>
    </recommendedName>
</protein>
<keyword evidence="8" id="KW-0812">Transmembrane</keyword>
<dbReference type="Pfam" id="PF00057">
    <property type="entry name" value="Ldl_recept_a"/>
    <property type="match status" value="2"/>
</dbReference>
<feature type="disulfide bond" evidence="5">
    <location>
        <begin position="1217"/>
        <end position="1235"/>
    </location>
</feature>
<sequence>MQGTYNRRPISPWQEAPRSRDRLCPLALAVASFLVLIVVLVVAGSALYMGALHSEFPSPLVTFSCSIKVLRGDRFVGSLHEKARLYTLQFETLYKRSILGPALVECSVDKFGEDTYTIHFTLTFDRKRLPRSNTPIEKVIGDVITSDLLSKKPIFRNVRFVPGSMRIQDVNLKPTTSTKLSSLNATRKKSGIVLKHPASPISKNTSLTIGSNSKKKIPAEGKKPSSAQGSFKISKTEADITEKLDTTTGKSKIRITTSKHTTVHPVKNVRKNDESDKLQTEISKPSSSTLSTIIKLPIPTIPTQTEVTTPLFIFNSDFFDKEPWTPLVFNKSLIPKPETKSFLDTYEETKTDTNNNEEGKKPVYTSFTNPSLTIFQKKIDPLGVTNLKGHPIPVNKIVDMTEPNIVSINHFEEVFPNLPLLTSETSNQKENIKLIEVDTVNYKPSTIKPERDDRLKNISTIFHDLVSSIGKNDVKESEKLLANQNSHNFDHALDGVEDINFGQGQVEVVDADEELIMKATTKLPLVTLIPVKSNSGVGKPLRRRPFRKNQTDDDQEERSLKDLIPLANPKIPPDTNGKTANNPIRNFKIVGMLTFEPEKTEDESATEYVRKAKMEASTDGLVADDLLDSEMMIHVFNSSKLESRQPNMLTPEKIKLLSEISKIYNENQTYSEQTAFSTKAVRPTYSMNNFGFKILSKYLNKAFMDVKKEVVSEIPISESCTKDDIICGDGKCLSKSTRCNHLKDCSDGRDEQNCTCADYLRTQYLTKKICDGVIDCWDFSDENNCDWCHPGQHICANSKECVDKEKICDGIKHCLEGDDERQCFNIGKDLGEAEKFLYHTKGFLMIRKFGEWGKLCVDNLRNTTNESLSSWRIDDLGREFCQSLTYRNFSSVQSVVEEANPGHQKFYELADVERRNNQTSWAFVETTCEKKTVVQVSCHSLECGFRPQIVRYRARIVGGRNAGMGSWPWQAALYKEGEFQCGGSLLSDKWIMSAGHCFYKSQQEYWVARLGALRRSTALPSPYEELIPIHKIFIHPGYKNDGFVNDIALLRLKSAVTFSDYVRPVCLPSAKESLEDDVQCTILGWGQLSEVGRIFPDTLQEVQIPVISTAECRKRTVFLPLYNITEEMFCAGFDRGGRDACLGDSGGPLICPEENGRWVIHGITSNGYGCARANRPGVYTKVSSYVTWIQDYFEMKDTNPVLTAIEGKGNVCSGHRCPLGQCLPKSQVCNGYTECNDGSDEVDC</sequence>
<dbReference type="PROSITE" id="PS50068">
    <property type="entry name" value="LDLRA_2"/>
    <property type="match status" value="3"/>
</dbReference>
<evidence type="ECO:0000256" key="7">
    <source>
        <dbReference type="SAM" id="MobiDB-lite"/>
    </source>
</evidence>
<dbReference type="GO" id="GO:0006508">
    <property type="term" value="P:proteolysis"/>
    <property type="evidence" value="ECO:0007669"/>
    <property type="project" value="UniProtKB-KW"/>
</dbReference>
<feature type="disulfide bond" evidence="5">
    <location>
        <begin position="1229"/>
        <end position="1244"/>
    </location>
</feature>
<dbReference type="InterPro" id="IPR001254">
    <property type="entry name" value="Trypsin_dom"/>
</dbReference>
<keyword evidence="8" id="KW-0472">Membrane</keyword>
<dbReference type="InterPro" id="IPR036055">
    <property type="entry name" value="LDL_receptor-like_sf"/>
</dbReference>
<dbReference type="EMBL" id="JABFTP020000186">
    <property type="protein sequence ID" value="KAL3290131.1"/>
    <property type="molecule type" value="Genomic_DNA"/>
</dbReference>
<evidence type="ECO:0000313" key="11">
    <source>
        <dbReference type="Proteomes" id="UP001516400"/>
    </source>
</evidence>
<comment type="caution">
    <text evidence="5">Lacks conserved residue(s) required for the propagation of feature annotation.</text>
</comment>
<feature type="region of interest" description="Disordered" evidence="7">
    <location>
        <begin position="203"/>
        <end position="231"/>
    </location>
</feature>
<feature type="disulfide bond" evidence="5">
    <location>
        <begin position="720"/>
        <end position="732"/>
    </location>
</feature>
<keyword evidence="3 6" id="KW-0720">Serine protease</keyword>
<dbReference type="AlphaFoldDB" id="A0ABD2PGL5"/>
<evidence type="ECO:0000256" key="5">
    <source>
        <dbReference type="PROSITE-ProRule" id="PRU00124"/>
    </source>
</evidence>
<dbReference type="InterPro" id="IPR033116">
    <property type="entry name" value="TRYPSIN_SER"/>
</dbReference>
<dbReference type="PANTHER" id="PTHR24252">
    <property type="entry name" value="ACROSIN-RELATED"/>
    <property type="match status" value="1"/>
</dbReference>
<comment type="caution">
    <text evidence="10">The sequence shown here is derived from an EMBL/GenBank/DDBJ whole genome shotgun (WGS) entry which is preliminary data.</text>
</comment>
<dbReference type="PROSITE" id="PS50240">
    <property type="entry name" value="TRYPSIN_DOM"/>
    <property type="match status" value="1"/>
</dbReference>
<dbReference type="PROSITE" id="PS00134">
    <property type="entry name" value="TRYPSIN_HIS"/>
    <property type="match status" value="1"/>
</dbReference>
<dbReference type="InterPro" id="IPR009003">
    <property type="entry name" value="Peptidase_S1_PA"/>
</dbReference>
<dbReference type="SUPFAM" id="SSF57424">
    <property type="entry name" value="LDL receptor-like module"/>
    <property type="match status" value="3"/>
</dbReference>
<feature type="disulfide bond" evidence="5">
    <location>
        <begin position="739"/>
        <end position="754"/>
    </location>
</feature>
<dbReference type="PRINTS" id="PR00261">
    <property type="entry name" value="LDLRECEPTOR"/>
</dbReference>
<reference evidence="10 11" key="1">
    <citation type="journal article" date="2021" name="BMC Biol.">
        <title>Horizontally acquired antibacterial genes associated with adaptive radiation of ladybird beetles.</title>
        <authorList>
            <person name="Li H.S."/>
            <person name="Tang X.F."/>
            <person name="Huang Y.H."/>
            <person name="Xu Z.Y."/>
            <person name="Chen M.L."/>
            <person name="Du X.Y."/>
            <person name="Qiu B.Y."/>
            <person name="Chen P.T."/>
            <person name="Zhang W."/>
            <person name="Slipinski A."/>
            <person name="Escalona H.E."/>
            <person name="Waterhouse R.M."/>
            <person name="Zwick A."/>
            <person name="Pang H."/>
        </authorList>
    </citation>
    <scope>NUCLEOTIDE SEQUENCE [LARGE SCALE GENOMIC DNA]</scope>
    <source>
        <strain evidence="10">SYSU2018</strain>
    </source>
</reference>
<feature type="disulfide bond" evidence="5">
    <location>
        <begin position="808"/>
        <end position="823"/>
    </location>
</feature>
<keyword evidence="1 6" id="KW-0645">Protease</keyword>
<keyword evidence="11" id="KW-1185">Reference proteome</keyword>
<feature type="region of interest" description="Disordered" evidence="7">
    <location>
        <begin position="537"/>
        <end position="558"/>
    </location>
</feature>
<dbReference type="SMART" id="SM00192">
    <property type="entry name" value="LDLa"/>
    <property type="match status" value="3"/>
</dbReference>
<dbReference type="Proteomes" id="UP001516400">
    <property type="component" value="Unassembled WGS sequence"/>
</dbReference>
<proteinExistence type="predicted"/>
<feature type="domain" description="Peptidase S1" evidence="9">
    <location>
        <begin position="956"/>
        <end position="1194"/>
    </location>
</feature>
<keyword evidence="4 5" id="KW-1015">Disulfide bond</keyword>
<dbReference type="SUPFAM" id="SSF50494">
    <property type="entry name" value="Trypsin-like serine proteases"/>
    <property type="match status" value="1"/>
</dbReference>
<evidence type="ECO:0000256" key="4">
    <source>
        <dbReference type="ARBA" id="ARBA00023157"/>
    </source>
</evidence>
<keyword evidence="2 6" id="KW-0378">Hydrolase</keyword>
<keyword evidence="8" id="KW-1133">Transmembrane helix</keyword>
<dbReference type="SMART" id="SM00020">
    <property type="entry name" value="Tryp_SPc"/>
    <property type="match status" value="1"/>
</dbReference>
<dbReference type="FunFam" id="2.40.10.10:FF:000003">
    <property type="entry name" value="Transmembrane serine protease 3"/>
    <property type="match status" value="1"/>
</dbReference>
<dbReference type="GO" id="GO:0008236">
    <property type="term" value="F:serine-type peptidase activity"/>
    <property type="evidence" value="ECO:0007669"/>
    <property type="project" value="UniProtKB-KW"/>
</dbReference>
<dbReference type="InterPro" id="IPR002172">
    <property type="entry name" value="LDrepeatLR_classA_rpt"/>
</dbReference>
<evidence type="ECO:0000256" key="8">
    <source>
        <dbReference type="SAM" id="Phobius"/>
    </source>
</evidence>
<evidence type="ECO:0000313" key="10">
    <source>
        <dbReference type="EMBL" id="KAL3290131.1"/>
    </source>
</evidence>
<feature type="disulfide bond" evidence="5">
    <location>
        <begin position="727"/>
        <end position="745"/>
    </location>
</feature>
<feature type="transmembrane region" description="Helical" evidence="8">
    <location>
        <begin position="26"/>
        <end position="49"/>
    </location>
</feature>
<dbReference type="InterPro" id="IPR018114">
    <property type="entry name" value="TRYPSIN_HIS"/>
</dbReference>
<dbReference type="PROSITE" id="PS01209">
    <property type="entry name" value="LDLRA_1"/>
    <property type="match status" value="2"/>
</dbReference>
<dbReference type="CDD" id="cd00112">
    <property type="entry name" value="LDLa"/>
    <property type="match status" value="2"/>
</dbReference>
<gene>
    <name evidence="10" type="ORF">HHI36_023496</name>
</gene>
<accession>A0ABD2PGL5</accession>
<evidence type="ECO:0000256" key="3">
    <source>
        <dbReference type="ARBA" id="ARBA00022825"/>
    </source>
</evidence>
<evidence type="ECO:0000259" key="9">
    <source>
        <dbReference type="PROSITE" id="PS50240"/>
    </source>
</evidence>
<dbReference type="Gene3D" id="2.40.10.10">
    <property type="entry name" value="Trypsin-like serine proteases"/>
    <property type="match status" value="1"/>
</dbReference>
<dbReference type="InterPro" id="IPR043504">
    <property type="entry name" value="Peptidase_S1_PA_chymotrypsin"/>
</dbReference>
<evidence type="ECO:0000256" key="1">
    <source>
        <dbReference type="ARBA" id="ARBA00022670"/>
    </source>
</evidence>
<dbReference type="CDD" id="cd00190">
    <property type="entry name" value="Tryp_SPc"/>
    <property type="match status" value="1"/>
</dbReference>
<dbReference type="InterPro" id="IPR023415">
    <property type="entry name" value="LDLR_class-A_CS"/>
</dbReference>
<dbReference type="PANTHER" id="PTHR24252:SF7">
    <property type="entry name" value="HYALIN"/>
    <property type="match status" value="1"/>
</dbReference>
<evidence type="ECO:0000256" key="6">
    <source>
        <dbReference type="RuleBase" id="RU363034"/>
    </source>
</evidence>
<feature type="compositionally biased region" description="Polar residues" evidence="7">
    <location>
        <begin position="203"/>
        <end position="212"/>
    </location>
</feature>
<evidence type="ECO:0000256" key="2">
    <source>
        <dbReference type="ARBA" id="ARBA00022801"/>
    </source>
</evidence>
<dbReference type="Gene3D" id="4.10.400.10">
    <property type="entry name" value="Low-density Lipoprotein Receptor"/>
    <property type="match status" value="3"/>
</dbReference>